<evidence type="ECO:0000313" key="3">
    <source>
        <dbReference type="EMBL" id="KAJ3578271.1"/>
    </source>
</evidence>
<name>A0A9W8NKB9_9PEZI</name>
<accession>A0A9W8NKB9</accession>
<sequence>MEQELDMLSSSASVERDAYSPDSHESTTDDSSTENENSLGRLWSTENWADIPVVFFCRGAQNCNYTVPFSINIAFSRDNRFDFQEKLLRASQYLPKRFTWCGERPGRVFFVWDFAPQILSTKTGLNLPEYGITDTGLIQPHKLEQCFEAARAGRIRYILASLDDDDDSFPGDDREATVSQQREPLLPLWQANTQHQEPRNNYSDAISRAKVSLMNAITYQIRERAWYMDLLFGVSMGISIFTSLCFIPMLAFDVVPTIVKNRAACPT</sequence>
<feature type="region of interest" description="Disordered" evidence="1">
    <location>
        <begin position="1"/>
        <end position="37"/>
    </location>
</feature>
<evidence type="ECO:0000313" key="4">
    <source>
        <dbReference type="Proteomes" id="UP001148614"/>
    </source>
</evidence>
<keyword evidence="4" id="KW-1185">Reference proteome</keyword>
<reference evidence="3" key="1">
    <citation type="submission" date="2022-07" db="EMBL/GenBank/DDBJ databases">
        <title>Genome Sequence of Xylaria arbuscula.</title>
        <authorList>
            <person name="Buettner E."/>
        </authorList>
    </citation>
    <scope>NUCLEOTIDE SEQUENCE</scope>
    <source>
        <strain evidence="3">VT107</strain>
    </source>
</reference>
<dbReference type="AlphaFoldDB" id="A0A9W8NKB9"/>
<feature type="transmembrane region" description="Helical" evidence="2">
    <location>
        <begin position="230"/>
        <end position="252"/>
    </location>
</feature>
<evidence type="ECO:0000256" key="1">
    <source>
        <dbReference type="SAM" id="MobiDB-lite"/>
    </source>
</evidence>
<dbReference type="EMBL" id="JANPWZ010000236">
    <property type="protein sequence ID" value="KAJ3578271.1"/>
    <property type="molecule type" value="Genomic_DNA"/>
</dbReference>
<keyword evidence="2" id="KW-0472">Membrane</keyword>
<organism evidence="3 4">
    <name type="scientific">Xylaria arbuscula</name>
    <dbReference type="NCBI Taxonomy" id="114810"/>
    <lineage>
        <taxon>Eukaryota</taxon>
        <taxon>Fungi</taxon>
        <taxon>Dikarya</taxon>
        <taxon>Ascomycota</taxon>
        <taxon>Pezizomycotina</taxon>
        <taxon>Sordariomycetes</taxon>
        <taxon>Xylariomycetidae</taxon>
        <taxon>Xylariales</taxon>
        <taxon>Xylariaceae</taxon>
        <taxon>Xylaria</taxon>
    </lineage>
</organism>
<comment type="caution">
    <text evidence="3">The sequence shown here is derived from an EMBL/GenBank/DDBJ whole genome shotgun (WGS) entry which is preliminary data.</text>
</comment>
<gene>
    <name evidence="3" type="ORF">NPX13_g2292</name>
</gene>
<feature type="compositionally biased region" description="Basic and acidic residues" evidence="1">
    <location>
        <begin position="14"/>
        <end position="27"/>
    </location>
</feature>
<evidence type="ECO:0000256" key="2">
    <source>
        <dbReference type="SAM" id="Phobius"/>
    </source>
</evidence>
<dbReference type="Proteomes" id="UP001148614">
    <property type="component" value="Unassembled WGS sequence"/>
</dbReference>
<keyword evidence="2" id="KW-1133">Transmembrane helix</keyword>
<protein>
    <submittedName>
        <fullName evidence="3">Uncharacterized protein</fullName>
    </submittedName>
</protein>
<proteinExistence type="predicted"/>
<keyword evidence="2" id="KW-0812">Transmembrane</keyword>